<dbReference type="EMBL" id="CP029822">
    <property type="protein sequence ID" value="AZS49833.1"/>
    <property type="molecule type" value="Genomic_DNA"/>
</dbReference>
<dbReference type="PROSITE" id="PS50206">
    <property type="entry name" value="RHODANESE_3"/>
    <property type="match status" value="2"/>
</dbReference>
<dbReference type="PANTHER" id="PTHR43855:SF1">
    <property type="entry name" value="THIOSULFATE SULFURTRANSFERASE"/>
    <property type="match status" value="1"/>
</dbReference>
<evidence type="ECO:0000259" key="2">
    <source>
        <dbReference type="PROSITE" id="PS50206"/>
    </source>
</evidence>
<gene>
    <name evidence="3" type="ORF">DM558_03130</name>
</gene>
<dbReference type="InterPro" id="IPR001763">
    <property type="entry name" value="Rhodanese-like_dom"/>
</dbReference>
<feature type="domain" description="Rhodanese" evidence="2">
    <location>
        <begin position="159"/>
        <end position="269"/>
    </location>
</feature>
<name>A0A3S9XBM4_9GAMM</name>
<protein>
    <submittedName>
        <fullName evidence="3">Sulfurtransferase</fullName>
    </submittedName>
</protein>
<dbReference type="AlphaFoldDB" id="A0A3S9XBM4"/>
<dbReference type="RefSeq" id="WP_127162008.1">
    <property type="nucleotide sequence ID" value="NZ_CP029822.1"/>
</dbReference>
<organism evidence="3 4">
    <name type="scientific">Entomomonas moraniae</name>
    <dbReference type="NCBI Taxonomy" id="2213226"/>
    <lineage>
        <taxon>Bacteria</taxon>
        <taxon>Pseudomonadati</taxon>
        <taxon>Pseudomonadota</taxon>
        <taxon>Gammaproteobacteria</taxon>
        <taxon>Pseudomonadales</taxon>
        <taxon>Pseudomonadaceae</taxon>
        <taxon>Entomomonas</taxon>
    </lineage>
</organism>
<keyword evidence="4" id="KW-1185">Reference proteome</keyword>
<dbReference type="InterPro" id="IPR051126">
    <property type="entry name" value="Thiosulfate_sulfurtransferase"/>
</dbReference>
<dbReference type="SMART" id="SM00450">
    <property type="entry name" value="RHOD"/>
    <property type="match status" value="2"/>
</dbReference>
<dbReference type="CDD" id="cd01449">
    <property type="entry name" value="TST_Repeat_2"/>
    <property type="match status" value="1"/>
</dbReference>
<proteinExistence type="predicted"/>
<dbReference type="Gene3D" id="3.40.250.10">
    <property type="entry name" value="Rhodanese-like domain"/>
    <property type="match status" value="2"/>
</dbReference>
<keyword evidence="1" id="KW-0677">Repeat</keyword>
<accession>A0A3S9XBM4</accession>
<evidence type="ECO:0000313" key="4">
    <source>
        <dbReference type="Proteomes" id="UP000273143"/>
    </source>
</evidence>
<evidence type="ECO:0000313" key="3">
    <source>
        <dbReference type="EMBL" id="AZS49833.1"/>
    </source>
</evidence>
<dbReference type="Pfam" id="PF00581">
    <property type="entry name" value="Rhodanese"/>
    <property type="match status" value="2"/>
</dbReference>
<dbReference type="SUPFAM" id="SSF52821">
    <property type="entry name" value="Rhodanese/Cell cycle control phosphatase"/>
    <property type="match status" value="2"/>
</dbReference>
<evidence type="ECO:0000256" key="1">
    <source>
        <dbReference type="ARBA" id="ARBA00022737"/>
    </source>
</evidence>
<reference evidence="4" key="1">
    <citation type="submission" date="2018-06" db="EMBL/GenBank/DDBJ databases">
        <title>Complete genome of Pseudomonas insecticola strain QZS01.</title>
        <authorList>
            <person name="Wang J."/>
            <person name="Su Q."/>
        </authorList>
    </citation>
    <scope>NUCLEOTIDE SEQUENCE [LARGE SCALE GENOMIC DNA]</scope>
    <source>
        <strain evidence="4">QZS01</strain>
    </source>
</reference>
<dbReference type="KEGG" id="emo:DM558_03130"/>
<dbReference type="CDD" id="cd01448">
    <property type="entry name" value="TST_Repeat_1"/>
    <property type="match status" value="1"/>
</dbReference>
<keyword evidence="3" id="KW-0808">Transferase</keyword>
<feature type="domain" description="Rhodanese" evidence="2">
    <location>
        <begin position="21"/>
        <end position="128"/>
    </location>
</feature>
<dbReference type="Proteomes" id="UP000273143">
    <property type="component" value="Chromosome"/>
</dbReference>
<sequence>MPQLSDLPLVIEPKDYLDMPPSSNIVLVDIGSSIRYQQGHITNAYNIEPKQIQSQSGIFGLLPDKSTLQTLLAQLGHSENVTYIVYDDEGGGWAGRFIWILDSIGHHKYHYLNGGLHAWIKEGYPLSTDVPLKRKETAVELVIHDQPTATLDYIQSRLGAEDFVIWDARSDAEYDGEKILAAKGGHIPGAMHFEWTDAMDKTNGLRIRSDIEKCLNSLGITKDKEVVTHCQSHHRSGFTYLIAKSLGYNIKAYAGSWSEWGNHPHTAVEN</sequence>
<dbReference type="InterPro" id="IPR036873">
    <property type="entry name" value="Rhodanese-like_dom_sf"/>
</dbReference>
<dbReference type="GO" id="GO:0016740">
    <property type="term" value="F:transferase activity"/>
    <property type="evidence" value="ECO:0007669"/>
    <property type="project" value="UniProtKB-KW"/>
</dbReference>
<dbReference type="PANTHER" id="PTHR43855">
    <property type="entry name" value="THIOSULFATE SULFURTRANSFERASE"/>
    <property type="match status" value="1"/>
</dbReference>